<sequence length="142" mass="15553">MKVNDNDQRIRSLLRSARVIAVVGLSPKEQRPSNQIARYLLAAGYRVIPVNPGQDTILGQTCYPRLDEIPEPVDIVDVFRKAAEVLPIVAQAVAIGAGAVWLQQGIVNEEAAVQAEAAGLFCIMDRCIKIDHQRLLGARRLS</sequence>
<dbReference type="SUPFAM" id="SSF51735">
    <property type="entry name" value="NAD(P)-binding Rossmann-fold domains"/>
    <property type="match status" value="1"/>
</dbReference>
<dbReference type="InterPro" id="IPR036291">
    <property type="entry name" value="NAD(P)-bd_dom_sf"/>
</dbReference>
<dbReference type="Pfam" id="PF13380">
    <property type="entry name" value="CoA_binding_2"/>
    <property type="match status" value="1"/>
</dbReference>
<dbReference type="Gene3D" id="3.40.50.720">
    <property type="entry name" value="NAD(P)-binding Rossmann-like Domain"/>
    <property type="match status" value="1"/>
</dbReference>
<dbReference type="OrthoDB" id="9804695at2"/>
<dbReference type="InterPro" id="IPR003781">
    <property type="entry name" value="CoA-bd"/>
</dbReference>
<dbReference type="EMBL" id="FQXS01000001">
    <property type="protein sequence ID" value="SHH37025.1"/>
    <property type="molecule type" value="Genomic_DNA"/>
</dbReference>
<dbReference type="PANTHER" id="PTHR33303">
    <property type="entry name" value="CYTOPLASMIC PROTEIN-RELATED"/>
    <property type="match status" value="1"/>
</dbReference>
<dbReference type="AlphaFoldDB" id="A0A1M5SF05"/>
<feature type="domain" description="CoA-binding" evidence="1">
    <location>
        <begin position="13"/>
        <end position="106"/>
    </location>
</feature>
<dbReference type="SMART" id="SM00881">
    <property type="entry name" value="CoA_binding"/>
    <property type="match status" value="1"/>
</dbReference>
<protein>
    <recommendedName>
        <fullName evidence="1">CoA-binding domain-containing protein</fullName>
    </recommendedName>
</protein>
<evidence type="ECO:0000313" key="3">
    <source>
        <dbReference type="Proteomes" id="UP000184139"/>
    </source>
</evidence>
<name>A0A1M5SF05_9BACT</name>
<dbReference type="STRING" id="1121409.SAMN02745124_00313"/>
<evidence type="ECO:0000259" key="1">
    <source>
        <dbReference type="SMART" id="SM00881"/>
    </source>
</evidence>
<reference evidence="2 3" key="1">
    <citation type="submission" date="2016-11" db="EMBL/GenBank/DDBJ databases">
        <authorList>
            <person name="Jaros S."/>
            <person name="Januszkiewicz K."/>
            <person name="Wedrychowicz H."/>
        </authorList>
    </citation>
    <scope>NUCLEOTIDE SEQUENCE [LARGE SCALE GENOMIC DNA]</scope>
    <source>
        <strain evidence="2 3">DSM 9705</strain>
    </source>
</reference>
<dbReference type="RefSeq" id="WP_073373063.1">
    <property type="nucleotide sequence ID" value="NZ_FQXS01000001.1"/>
</dbReference>
<dbReference type="Proteomes" id="UP000184139">
    <property type="component" value="Unassembled WGS sequence"/>
</dbReference>
<organism evidence="2 3">
    <name type="scientific">Desulfofustis glycolicus DSM 9705</name>
    <dbReference type="NCBI Taxonomy" id="1121409"/>
    <lineage>
        <taxon>Bacteria</taxon>
        <taxon>Pseudomonadati</taxon>
        <taxon>Thermodesulfobacteriota</taxon>
        <taxon>Desulfobulbia</taxon>
        <taxon>Desulfobulbales</taxon>
        <taxon>Desulfocapsaceae</taxon>
        <taxon>Desulfofustis</taxon>
    </lineage>
</organism>
<evidence type="ECO:0000313" key="2">
    <source>
        <dbReference type="EMBL" id="SHH37025.1"/>
    </source>
</evidence>
<accession>A0A1M5SF05</accession>
<gene>
    <name evidence="2" type="ORF">SAMN02745124_00313</name>
</gene>
<dbReference type="PANTHER" id="PTHR33303:SF2">
    <property type="entry name" value="COA-BINDING DOMAIN-CONTAINING PROTEIN"/>
    <property type="match status" value="1"/>
</dbReference>
<proteinExistence type="predicted"/>
<keyword evidence="3" id="KW-1185">Reference proteome</keyword>